<evidence type="ECO:0000313" key="5">
    <source>
        <dbReference type="Proteomes" id="UP000254266"/>
    </source>
</evidence>
<feature type="domain" description="NodB homology" evidence="3">
    <location>
        <begin position="41"/>
        <end position="217"/>
    </location>
</feature>
<evidence type="ECO:0000313" key="4">
    <source>
        <dbReference type="EMBL" id="RDH83776.1"/>
    </source>
</evidence>
<name>A0A370DHZ2_9GAMM</name>
<comment type="caution">
    <text evidence="4">The sequence shown here is derived from an EMBL/GenBank/DDBJ whole genome shotgun (WGS) entry which is preliminary data.</text>
</comment>
<evidence type="ECO:0000259" key="3">
    <source>
        <dbReference type="PROSITE" id="PS51677"/>
    </source>
</evidence>
<evidence type="ECO:0000256" key="2">
    <source>
        <dbReference type="ARBA" id="ARBA00022801"/>
    </source>
</evidence>
<evidence type="ECO:0000256" key="1">
    <source>
        <dbReference type="ARBA" id="ARBA00022723"/>
    </source>
</evidence>
<dbReference type="InterPro" id="IPR002509">
    <property type="entry name" value="NODB_dom"/>
</dbReference>
<dbReference type="PANTHER" id="PTHR10587:SF133">
    <property type="entry name" value="CHITIN DEACETYLASE 1-RELATED"/>
    <property type="match status" value="1"/>
</dbReference>
<dbReference type="Pfam" id="PF01522">
    <property type="entry name" value="Polysacc_deac_1"/>
    <property type="match status" value="1"/>
</dbReference>
<dbReference type="InterPro" id="IPR011330">
    <property type="entry name" value="Glyco_hydro/deAcase_b/a-brl"/>
</dbReference>
<keyword evidence="1" id="KW-0479">Metal-binding</keyword>
<sequence length="221" mass="26026">MGKKCTNDYFNNLRSVMKSLIKNIIYFFTPNFYNKFHSSSKDIYITFDDGPSSDNTCVILDVFKKHKMTATFFLIGSEMEKHPDIVKRIINEDHAIGYHSFSHKSLKSISFFEFIEDLKSAKLLFNKYSIKNKFYRPPYGDLTVFKFLWMIVTGWKIIMWSHDSRDSFDDKNIVLESILHEEIQFGSIHLFHDDYDDTAEIMPKILEHYSNNGVNCAKIHI</sequence>
<proteinExistence type="predicted"/>
<dbReference type="GO" id="GO:0046872">
    <property type="term" value="F:metal ion binding"/>
    <property type="evidence" value="ECO:0007669"/>
    <property type="project" value="UniProtKB-KW"/>
</dbReference>
<keyword evidence="2" id="KW-0378">Hydrolase</keyword>
<dbReference type="SUPFAM" id="SSF88713">
    <property type="entry name" value="Glycoside hydrolase/deacetylase"/>
    <property type="match status" value="1"/>
</dbReference>
<dbReference type="InterPro" id="IPR050248">
    <property type="entry name" value="Polysacc_deacetylase_ArnD"/>
</dbReference>
<dbReference type="AlphaFoldDB" id="A0A370DHZ2"/>
<dbReference type="PROSITE" id="PS51677">
    <property type="entry name" value="NODB"/>
    <property type="match status" value="1"/>
</dbReference>
<reference evidence="4 5" key="1">
    <citation type="journal article" date="2018" name="ISME J.">
        <title>Endosymbiont genomes yield clues of tubeworm success.</title>
        <authorList>
            <person name="Li Y."/>
            <person name="Liles M.R."/>
            <person name="Halanych K.M."/>
        </authorList>
    </citation>
    <scope>NUCLEOTIDE SEQUENCE [LARGE SCALE GENOMIC DNA]</scope>
    <source>
        <strain evidence="4">A1464</strain>
    </source>
</reference>
<dbReference type="GO" id="GO:0005975">
    <property type="term" value="P:carbohydrate metabolic process"/>
    <property type="evidence" value="ECO:0007669"/>
    <property type="project" value="InterPro"/>
</dbReference>
<protein>
    <recommendedName>
        <fullName evidence="3">NodB homology domain-containing protein</fullName>
    </recommendedName>
</protein>
<dbReference type="GO" id="GO:0016810">
    <property type="term" value="F:hydrolase activity, acting on carbon-nitrogen (but not peptide) bonds"/>
    <property type="evidence" value="ECO:0007669"/>
    <property type="project" value="InterPro"/>
</dbReference>
<keyword evidence="5" id="KW-1185">Reference proteome</keyword>
<dbReference type="EMBL" id="QFXC01000008">
    <property type="protein sequence ID" value="RDH83776.1"/>
    <property type="molecule type" value="Genomic_DNA"/>
</dbReference>
<dbReference type="Gene3D" id="3.20.20.370">
    <property type="entry name" value="Glycoside hydrolase/deacetylase"/>
    <property type="match status" value="1"/>
</dbReference>
<dbReference type="Proteomes" id="UP000254266">
    <property type="component" value="Unassembled WGS sequence"/>
</dbReference>
<gene>
    <name evidence="4" type="ORF">DIZ80_06460</name>
</gene>
<dbReference type="GO" id="GO:0016020">
    <property type="term" value="C:membrane"/>
    <property type="evidence" value="ECO:0007669"/>
    <property type="project" value="TreeGrafter"/>
</dbReference>
<accession>A0A370DHZ2</accession>
<dbReference type="PANTHER" id="PTHR10587">
    <property type="entry name" value="GLYCOSYL TRANSFERASE-RELATED"/>
    <property type="match status" value="1"/>
</dbReference>
<organism evidence="4 5">
    <name type="scientific">endosymbiont of Galathealinum brachiosum</name>
    <dbReference type="NCBI Taxonomy" id="2200906"/>
    <lineage>
        <taxon>Bacteria</taxon>
        <taxon>Pseudomonadati</taxon>
        <taxon>Pseudomonadota</taxon>
        <taxon>Gammaproteobacteria</taxon>
        <taxon>sulfur-oxidizing symbionts</taxon>
    </lineage>
</organism>